<evidence type="ECO:0000313" key="3">
    <source>
        <dbReference type="Proteomes" id="UP000696485"/>
    </source>
</evidence>
<gene>
    <name evidence="2" type="ORF">BG006_001713</name>
</gene>
<accession>A0A9P5SCU1</accession>
<feature type="chain" id="PRO_5040213977" evidence="1">
    <location>
        <begin position="22"/>
        <end position="347"/>
    </location>
</feature>
<evidence type="ECO:0000313" key="2">
    <source>
        <dbReference type="EMBL" id="KAF9323154.1"/>
    </source>
</evidence>
<keyword evidence="3" id="KW-1185">Reference proteome</keyword>
<comment type="caution">
    <text evidence="2">The sequence shown here is derived from an EMBL/GenBank/DDBJ whole genome shotgun (WGS) entry which is preliminary data.</text>
</comment>
<reference evidence="2" key="1">
    <citation type="journal article" date="2020" name="Fungal Divers.">
        <title>Resolving the Mortierellaceae phylogeny through synthesis of multi-gene phylogenetics and phylogenomics.</title>
        <authorList>
            <person name="Vandepol N."/>
            <person name="Liber J."/>
            <person name="Desiro A."/>
            <person name="Na H."/>
            <person name="Kennedy M."/>
            <person name="Barry K."/>
            <person name="Grigoriev I.V."/>
            <person name="Miller A.N."/>
            <person name="O'Donnell K."/>
            <person name="Stajich J.E."/>
            <person name="Bonito G."/>
        </authorList>
    </citation>
    <scope>NUCLEOTIDE SEQUENCE</scope>
    <source>
        <strain evidence="2">NVP1</strain>
    </source>
</reference>
<protein>
    <submittedName>
        <fullName evidence="2">Uncharacterized protein</fullName>
    </submittedName>
</protein>
<dbReference type="SUPFAM" id="SSF47240">
    <property type="entry name" value="Ferritin-like"/>
    <property type="match status" value="1"/>
</dbReference>
<sequence length="347" mass="37162">MHFTTILLTVAATLALTTVQGTSPRPAVNQTAANLKVMNYALALEHLEAAFYKQGLAKFNSSAFSDAGYEGLVRNRLALIGQHGNWHVIALSNAITKLKGTPVRPCNYTFPLANVTTFLTAARALENTGVSAYLGAVSGLRGGMFTVEASVLTVKARQASYLNGLWNQTGFPYARDTPLTPRQVATLTSKFIKSCPYNITVKPFTQLTATLPANGTGNITTSFRGRRSNETSLYCQLRYGAKIAVSTRNNCTLPADAIGYIYVLVTDTKTPITARNENRIVAGPALLFNDNRNNSVPAPTTNTIPFPTSTTISTTISTTTTDITTMTSMTSPTMISVTPMPSPTTVG</sequence>
<evidence type="ECO:0000256" key="1">
    <source>
        <dbReference type="SAM" id="SignalP"/>
    </source>
</evidence>
<dbReference type="InterPro" id="IPR009078">
    <property type="entry name" value="Ferritin-like_SF"/>
</dbReference>
<dbReference type="Proteomes" id="UP000696485">
    <property type="component" value="Unassembled WGS sequence"/>
</dbReference>
<dbReference type="EMBL" id="JAAAUY010001349">
    <property type="protein sequence ID" value="KAF9323154.1"/>
    <property type="molecule type" value="Genomic_DNA"/>
</dbReference>
<proteinExistence type="predicted"/>
<keyword evidence="1" id="KW-0732">Signal</keyword>
<name>A0A9P5SCU1_9FUNG</name>
<feature type="signal peptide" evidence="1">
    <location>
        <begin position="1"/>
        <end position="21"/>
    </location>
</feature>
<dbReference type="Pfam" id="PF13668">
    <property type="entry name" value="Ferritin_2"/>
    <property type="match status" value="1"/>
</dbReference>
<organism evidence="2 3">
    <name type="scientific">Podila minutissima</name>
    <dbReference type="NCBI Taxonomy" id="64525"/>
    <lineage>
        <taxon>Eukaryota</taxon>
        <taxon>Fungi</taxon>
        <taxon>Fungi incertae sedis</taxon>
        <taxon>Mucoromycota</taxon>
        <taxon>Mortierellomycotina</taxon>
        <taxon>Mortierellomycetes</taxon>
        <taxon>Mortierellales</taxon>
        <taxon>Mortierellaceae</taxon>
        <taxon>Podila</taxon>
    </lineage>
</organism>
<dbReference type="AlphaFoldDB" id="A0A9P5SCU1"/>